<organism evidence="2 3">
    <name type="scientific">Ditylenchus dipsaci</name>
    <dbReference type="NCBI Taxonomy" id="166011"/>
    <lineage>
        <taxon>Eukaryota</taxon>
        <taxon>Metazoa</taxon>
        <taxon>Ecdysozoa</taxon>
        <taxon>Nematoda</taxon>
        <taxon>Chromadorea</taxon>
        <taxon>Rhabditida</taxon>
        <taxon>Tylenchina</taxon>
        <taxon>Tylenchomorpha</taxon>
        <taxon>Sphaerularioidea</taxon>
        <taxon>Anguinidae</taxon>
        <taxon>Anguininae</taxon>
        <taxon>Ditylenchus</taxon>
    </lineage>
</organism>
<dbReference type="Proteomes" id="UP000887574">
    <property type="component" value="Unplaced"/>
</dbReference>
<dbReference type="SUPFAM" id="SSF55021">
    <property type="entry name" value="ACT-like"/>
    <property type="match status" value="1"/>
</dbReference>
<dbReference type="PROSITE" id="PS51671">
    <property type="entry name" value="ACT"/>
    <property type="match status" value="1"/>
</dbReference>
<dbReference type="InterPro" id="IPR045865">
    <property type="entry name" value="ACT-like_dom_sf"/>
</dbReference>
<protein>
    <submittedName>
        <fullName evidence="3">ACT domain-containing protein</fullName>
    </submittedName>
</protein>
<dbReference type="WBParaSite" id="jg2272">
    <property type="protein sequence ID" value="jg2272"/>
    <property type="gene ID" value="jg2272"/>
</dbReference>
<evidence type="ECO:0000313" key="3">
    <source>
        <dbReference type="WBParaSite" id="jg2272"/>
    </source>
</evidence>
<sequence length="93" mass="10552">MGIQEVRPVPTVEGTNNDCLIYDGFLHSRGSTNPAHTTIIFTLAETPGALAETLKVFKEKKVNLTHIESRPPNWKRMLRNSCGMCREFRKITH</sequence>
<proteinExistence type="predicted"/>
<dbReference type="Gene3D" id="3.30.70.260">
    <property type="match status" value="1"/>
</dbReference>
<name>A0A915DTN9_9BILA</name>
<keyword evidence="2" id="KW-1185">Reference proteome</keyword>
<evidence type="ECO:0000259" key="1">
    <source>
        <dbReference type="PROSITE" id="PS51671"/>
    </source>
</evidence>
<feature type="domain" description="ACT" evidence="1">
    <location>
        <begin position="38"/>
        <end position="93"/>
    </location>
</feature>
<dbReference type="AlphaFoldDB" id="A0A915DTN9"/>
<accession>A0A915DTN9</accession>
<evidence type="ECO:0000313" key="2">
    <source>
        <dbReference type="Proteomes" id="UP000887574"/>
    </source>
</evidence>
<reference evidence="3" key="1">
    <citation type="submission" date="2022-11" db="UniProtKB">
        <authorList>
            <consortium name="WormBaseParasite"/>
        </authorList>
    </citation>
    <scope>IDENTIFICATION</scope>
</reference>
<dbReference type="InterPro" id="IPR002912">
    <property type="entry name" value="ACT_dom"/>
</dbReference>